<keyword evidence="2" id="KW-1185">Reference proteome</keyword>
<dbReference type="Proteomes" id="UP000032142">
    <property type="component" value="Unassembled WGS sequence"/>
</dbReference>
<comment type="caution">
    <text evidence="1">The sequence shown here is derived from an EMBL/GenBank/DDBJ whole genome shotgun (WGS) entry which is preliminary data.</text>
</comment>
<evidence type="ECO:0000313" key="1">
    <source>
        <dbReference type="EMBL" id="KHG08748.1"/>
    </source>
</evidence>
<reference evidence="2" key="1">
    <citation type="submission" date="2014-09" db="EMBL/GenBank/DDBJ databases">
        <authorList>
            <person name="Mudge J."/>
            <person name="Ramaraj T."/>
            <person name="Lindquist I.E."/>
            <person name="Bharti A.K."/>
            <person name="Sundararajan A."/>
            <person name="Cameron C.T."/>
            <person name="Woodward J.E."/>
            <person name="May G.D."/>
            <person name="Brubaker C."/>
            <person name="Broadhvest J."/>
            <person name="Wilkins T.A."/>
        </authorList>
    </citation>
    <scope>NUCLEOTIDE SEQUENCE</scope>
    <source>
        <strain evidence="2">cv. AKA8401</strain>
    </source>
</reference>
<accession>A0A0B0N2Y9</accession>
<evidence type="ECO:0000313" key="2">
    <source>
        <dbReference type="Proteomes" id="UP000032142"/>
    </source>
</evidence>
<dbReference type="AlphaFoldDB" id="A0A0B0N2Y9"/>
<gene>
    <name evidence="1" type="ORF">F383_35955</name>
</gene>
<organism evidence="1 2">
    <name type="scientific">Gossypium arboreum</name>
    <name type="common">Tree cotton</name>
    <name type="synonym">Gossypium nanking</name>
    <dbReference type="NCBI Taxonomy" id="29729"/>
    <lineage>
        <taxon>Eukaryota</taxon>
        <taxon>Viridiplantae</taxon>
        <taxon>Streptophyta</taxon>
        <taxon>Embryophyta</taxon>
        <taxon>Tracheophyta</taxon>
        <taxon>Spermatophyta</taxon>
        <taxon>Magnoliopsida</taxon>
        <taxon>eudicotyledons</taxon>
        <taxon>Gunneridae</taxon>
        <taxon>Pentapetalae</taxon>
        <taxon>rosids</taxon>
        <taxon>malvids</taxon>
        <taxon>Malvales</taxon>
        <taxon>Malvaceae</taxon>
        <taxon>Malvoideae</taxon>
        <taxon>Gossypium</taxon>
    </lineage>
</organism>
<dbReference type="EMBL" id="JRRC01508379">
    <property type="protein sequence ID" value="KHG08748.1"/>
    <property type="molecule type" value="Genomic_DNA"/>
</dbReference>
<name>A0A0B0N2Y9_GOSAR</name>
<sequence length="30" mass="3412">MRSIKQRIKGNRAFVRVDISGLRPEGIRAS</sequence>
<proteinExistence type="predicted"/>
<protein>
    <submittedName>
        <fullName evidence="1">Uncharacterized protein</fullName>
    </submittedName>
</protein>